<comment type="caution">
    <text evidence="2">The sequence shown here is derived from an EMBL/GenBank/DDBJ whole genome shotgun (WGS) entry which is preliminary data.</text>
</comment>
<dbReference type="PANTHER" id="PTHR31340">
    <property type="entry name" value="MITOCHONDRIAL GENOME MAINTENANCE EXONUCLEASE 1"/>
    <property type="match status" value="1"/>
</dbReference>
<name>A0AAV7XCP4_9NEOP</name>
<feature type="region of interest" description="Disordered" evidence="1">
    <location>
        <begin position="120"/>
        <end position="142"/>
    </location>
</feature>
<dbReference type="AlphaFoldDB" id="A0AAV7XCP4"/>
<accession>A0AAV7XCP4</accession>
<evidence type="ECO:0000256" key="1">
    <source>
        <dbReference type="SAM" id="MobiDB-lite"/>
    </source>
</evidence>
<dbReference type="GO" id="GO:0008297">
    <property type="term" value="F:single-stranded DNA exodeoxyribonuclease activity"/>
    <property type="evidence" value="ECO:0007669"/>
    <property type="project" value="TreeGrafter"/>
</dbReference>
<dbReference type="GO" id="GO:0006264">
    <property type="term" value="P:mitochondrial DNA replication"/>
    <property type="evidence" value="ECO:0007669"/>
    <property type="project" value="TreeGrafter"/>
</dbReference>
<dbReference type="EMBL" id="JAPTSV010000011">
    <property type="protein sequence ID" value="KAJ1522988.1"/>
    <property type="molecule type" value="Genomic_DNA"/>
</dbReference>
<evidence type="ECO:0008006" key="4">
    <source>
        <dbReference type="Google" id="ProtNLM"/>
    </source>
</evidence>
<evidence type="ECO:0000313" key="2">
    <source>
        <dbReference type="EMBL" id="KAJ1522988.1"/>
    </source>
</evidence>
<dbReference type="GO" id="GO:0005739">
    <property type="term" value="C:mitochondrion"/>
    <property type="evidence" value="ECO:0007669"/>
    <property type="project" value="TreeGrafter"/>
</dbReference>
<proteinExistence type="predicted"/>
<evidence type="ECO:0000313" key="3">
    <source>
        <dbReference type="Proteomes" id="UP001075354"/>
    </source>
</evidence>
<dbReference type="PANTHER" id="PTHR31340:SF3">
    <property type="entry name" value="MITOCHONDRIAL GENOME MAINTENANCE EXONUCLEASE 1"/>
    <property type="match status" value="1"/>
</dbReference>
<dbReference type="Proteomes" id="UP001075354">
    <property type="component" value="Chromosome 11"/>
</dbReference>
<organism evidence="2 3">
    <name type="scientific">Megalurothrips usitatus</name>
    <name type="common">bean blossom thrips</name>
    <dbReference type="NCBI Taxonomy" id="439358"/>
    <lineage>
        <taxon>Eukaryota</taxon>
        <taxon>Metazoa</taxon>
        <taxon>Ecdysozoa</taxon>
        <taxon>Arthropoda</taxon>
        <taxon>Hexapoda</taxon>
        <taxon>Insecta</taxon>
        <taxon>Pterygota</taxon>
        <taxon>Neoptera</taxon>
        <taxon>Paraneoptera</taxon>
        <taxon>Thysanoptera</taxon>
        <taxon>Terebrantia</taxon>
        <taxon>Thripoidea</taxon>
        <taxon>Thripidae</taxon>
        <taxon>Megalurothrips</taxon>
    </lineage>
</organism>
<sequence length="509" mass="57186">MGRVNIERTVLSCLTCRVGIAQRGVIAPHSTKLSQCANGTDKGSSTKKPVQVKIGTKIYVVRTSTPLTKKRIRKPSASEAEDSQSEVELIFKKIEPKKNKSNTDLHATTLLKNCNKIELNAKNRNDQDSSTGPVPPPVEEEIPTHTTEGLELDSILKQPLYNKHAVKPFLPESCPKINLQGLSLTDYPFHLTSAKDVSRATSSPTSSRNLANWKESHLRKLGLDAFSEYEKDLKQDGVDFKKLVEEYLRNGDETLSAVSPVMEALWESVEPVLKDIKDPQCFRKTVIHPHLRYFSKTHCVAKYNSQPVLVDFKKTLVQRKSIHFALDDPIQLVAKLGALNFDKAWPYQIKECLLVYAYSDGSPADVHLITPKEAVVYWKIWLRKLEQFWKTFDLSSIKQDRHKLTDVAEVSATGEGISPCLEEVKSESSASRISQTCVPNVTPETLNQSYVTSSPKTRLQEAKIVDGQPEESVKKLPEDVHVHGHQTKQGSDPKVEAGLLNRLWNFWKS</sequence>
<reference evidence="2" key="1">
    <citation type="submission" date="2022-12" db="EMBL/GenBank/DDBJ databases">
        <title>Chromosome-level genome assembly of the bean flower thrips Megalurothrips usitatus.</title>
        <authorList>
            <person name="Ma L."/>
            <person name="Liu Q."/>
            <person name="Li H."/>
            <person name="Cai W."/>
        </authorList>
    </citation>
    <scope>NUCLEOTIDE SEQUENCE</scope>
    <source>
        <strain evidence="2">Cailab_2022a</strain>
    </source>
</reference>
<protein>
    <recommendedName>
        <fullName evidence="4">Mitochondrial genome maintenance exonuclease 1-like</fullName>
    </recommendedName>
</protein>
<keyword evidence="3" id="KW-1185">Reference proteome</keyword>
<gene>
    <name evidence="2" type="ORF">ONE63_002124</name>
</gene>